<dbReference type="PANTHER" id="PTHR13710">
    <property type="entry name" value="DNA HELICASE RECQ FAMILY MEMBER"/>
    <property type="match status" value="1"/>
</dbReference>
<accession>A0A0R2MZM3</accession>
<dbReference type="InterPro" id="IPR001650">
    <property type="entry name" value="Helicase_C-like"/>
</dbReference>
<dbReference type="AlphaFoldDB" id="A0A0R2MZM3"/>
<dbReference type="SUPFAM" id="SSF52540">
    <property type="entry name" value="P-loop containing nucleoside triphosphate hydrolases"/>
    <property type="match status" value="1"/>
</dbReference>
<protein>
    <submittedName>
        <fullName evidence="7">ATP-dependent DNA helicase RecQ</fullName>
    </submittedName>
</protein>
<dbReference type="InterPro" id="IPR004589">
    <property type="entry name" value="DNA_helicase_ATP-dep_RecQ"/>
</dbReference>
<dbReference type="Gene3D" id="3.40.50.300">
    <property type="entry name" value="P-loop containing nucleotide triphosphate hydrolases"/>
    <property type="match status" value="2"/>
</dbReference>
<dbReference type="PROSITE" id="PS51192">
    <property type="entry name" value="HELICASE_ATP_BIND_1"/>
    <property type="match status" value="1"/>
</dbReference>
<dbReference type="STRING" id="1293598.IV56_GL001415"/>
<dbReference type="PANTHER" id="PTHR13710:SF84">
    <property type="entry name" value="ATP-DEPENDENT DNA HELICASE RECS-RELATED"/>
    <property type="match status" value="1"/>
</dbReference>
<dbReference type="EMBL" id="JQCE01000005">
    <property type="protein sequence ID" value="KRO18284.1"/>
    <property type="molecule type" value="Genomic_DNA"/>
</dbReference>
<keyword evidence="3 7" id="KW-0347">Helicase</keyword>
<evidence type="ECO:0000256" key="4">
    <source>
        <dbReference type="ARBA" id="ARBA00022840"/>
    </source>
</evidence>
<dbReference type="GO" id="GO:0043590">
    <property type="term" value="C:bacterial nucleoid"/>
    <property type="evidence" value="ECO:0007669"/>
    <property type="project" value="TreeGrafter"/>
</dbReference>
<keyword evidence="1" id="KW-0547">Nucleotide-binding</keyword>
<dbReference type="SMART" id="SM00487">
    <property type="entry name" value="DEXDc"/>
    <property type="match status" value="1"/>
</dbReference>
<dbReference type="CDD" id="cd17920">
    <property type="entry name" value="DEXHc_RecQ"/>
    <property type="match status" value="1"/>
</dbReference>
<dbReference type="GO" id="GO:0003676">
    <property type="term" value="F:nucleic acid binding"/>
    <property type="evidence" value="ECO:0007669"/>
    <property type="project" value="InterPro"/>
</dbReference>
<evidence type="ECO:0000313" key="8">
    <source>
        <dbReference type="Proteomes" id="UP000050969"/>
    </source>
</evidence>
<sequence>MSAILDALKQHYGFDHFRPGQESLVQAAIDGQDALGILPTGSGKTLCYQLPTLMLGGTTIVIEPLLALMEDQVKRLQAMGEKHVIALTSQLQPSDFRFVLAHLNGYRFVFMAPEMLARQDVIAQLQQMPLTLAVVDEAHCISQWGPDFRPAYLKLGDQLAKLNVRATMALTATAPKVVQDDIKRGLHLNQPQESIASVNRPNVFMGLEQVDSQADKMTRLIELLTQIAGPKIIYFDSKQKAEQVTELIAAKTSLSVAYYHAGLDAHTRDLIYRRFMQDQLEVICATSAFGMGIDKPDVRLVVHLYVPESLEAYSQAIGRAGRDGEASAAVLLIGPGDYQRAAQFSQGLPDAKLIETIYRHPAAYQNMEDPQIQLIEAYIASGFNQDQVKAQLRDRLSEKTASFQAMATLLNTQGCLRQALLAHFDSPLVAHTAQCCGELTQDVISRLAPAKPVLAAAVLPWQTIFTTIFKHSLAEKSN</sequence>
<dbReference type="GO" id="GO:0005524">
    <property type="term" value="F:ATP binding"/>
    <property type="evidence" value="ECO:0007669"/>
    <property type="project" value="UniProtKB-KW"/>
</dbReference>
<dbReference type="RefSeq" id="WP_054776460.1">
    <property type="nucleotide sequence ID" value="NZ_BBBX01000001.1"/>
</dbReference>
<dbReference type="PROSITE" id="PS51194">
    <property type="entry name" value="HELICASE_CTER"/>
    <property type="match status" value="1"/>
</dbReference>
<dbReference type="Pfam" id="PF00271">
    <property type="entry name" value="Helicase_C"/>
    <property type="match status" value="1"/>
</dbReference>
<dbReference type="Proteomes" id="UP000050969">
    <property type="component" value="Unassembled WGS sequence"/>
</dbReference>
<keyword evidence="8" id="KW-1185">Reference proteome</keyword>
<dbReference type="Pfam" id="PF00270">
    <property type="entry name" value="DEAD"/>
    <property type="match status" value="1"/>
</dbReference>
<keyword evidence="2" id="KW-0378">Hydrolase</keyword>
<feature type="domain" description="Helicase ATP-binding" evidence="5">
    <location>
        <begin position="25"/>
        <end position="192"/>
    </location>
</feature>
<dbReference type="GO" id="GO:0043138">
    <property type="term" value="F:3'-5' DNA helicase activity"/>
    <property type="evidence" value="ECO:0007669"/>
    <property type="project" value="TreeGrafter"/>
</dbReference>
<dbReference type="InterPro" id="IPR014001">
    <property type="entry name" value="Helicase_ATP-bd"/>
</dbReference>
<evidence type="ECO:0000259" key="6">
    <source>
        <dbReference type="PROSITE" id="PS51194"/>
    </source>
</evidence>
<dbReference type="GO" id="GO:0005737">
    <property type="term" value="C:cytoplasm"/>
    <property type="evidence" value="ECO:0007669"/>
    <property type="project" value="TreeGrafter"/>
</dbReference>
<dbReference type="GO" id="GO:0030894">
    <property type="term" value="C:replisome"/>
    <property type="evidence" value="ECO:0007669"/>
    <property type="project" value="TreeGrafter"/>
</dbReference>
<evidence type="ECO:0000256" key="1">
    <source>
        <dbReference type="ARBA" id="ARBA00022741"/>
    </source>
</evidence>
<reference evidence="7 8" key="1">
    <citation type="journal article" date="2015" name="Genome Announc.">
        <title>Expanding the biotechnology potential of lactobacilli through comparative genomics of 213 strains and associated genera.</title>
        <authorList>
            <person name="Sun Z."/>
            <person name="Harris H.M."/>
            <person name="McCann A."/>
            <person name="Guo C."/>
            <person name="Argimon S."/>
            <person name="Zhang W."/>
            <person name="Yang X."/>
            <person name="Jeffery I.B."/>
            <person name="Cooney J.C."/>
            <person name="Kagawa T.F."/>
            <person name="Liu W."/>
            <person name="Song Y."/>
            <person name="Salvetti E."/>
            <person name="Wrobel A."/>
            <person name="Rasinkangas P."/>
            <person name="Parkhill J."/>
            <person name="Rea M.C."/>
            <person name="O'Sullivan O."/>
            <person name="Ritari J."/>
            <person name="Douillard F.P."/>
            <person name="Paul Ross R."/>
            <person name="Yang R."/>
            <person name="Briner A.E."/>
            <person name="Felis G.E."/>
            <person name="de Vos W.M."/>
            <person name="Barrangou R."/>
            <person name="Klaenhammer T.R."/>
            <person name="Caufield P.W."/>
            <person name="Cui Y."/>
            <person name="Zhang H."/>
            <person name="O'Toole P.W."/>
        </authorList>
    </citation>
    <scope>NUCLEOTIDE SEQUENCE [LARGE SCALE GENOMIC DNA]</scope>
    <source>
        <strain evidence="7 8">DSM 24301</strain>
    </source>
</reference>
<dbReference type="InterPro" id="IPR011545">
    <property type="entry name" value="DEAD/DEAH_box_helicase_dom"/>
</dbReference>
<evidence type="ECO:0000256" key="2">
    <source>
        <dbReference type="ARBA" id="ARBA00022801"/>
    </source>
</evidence>
<evidence type="ECO:0000259" key="5">
    <source>
        <dbReference type="PROSITE" id="PS51192"/>
    </source>
</evidence>
<organism evidence="7 8">
    <name type="scientific">Lacticaseibacillus saniviri JCM 17471 = DSM 24301</name>
    <dbReference type="NCBI Taxonomy" id="1293598"/>
    <lineage>
        <taxon>Bacteria</taxon>
        <taxon>Bacillati</taxon>
        <taxon>Bacillota</taxon>
        <taxon>Bacilli</taxon>
        <taxon>Lactobacillales</taxon>
        <taxon>Lactobacillaceae</taxon>
        <taxon>Lacticaseibacillus</taxon>
    </lineage>
</organism>
<name>A0A0R2MZM3_9LACO</name>
<dbReference type="InterPro" id="IPR027417">
    <property type="entry name" value="P-loop_NTPase"/>
</dbReference>
<gene>
    <name evidence="7" type="ORF">IV56_GL001415</name>
</gene>
<evidence type="ECO:0000256" key="3">
    <source>
        <dbReference type="ARBA" id="ARBA00022806"/>
    </source>
</evidence>
<keyword evidence="4" id="KW-0067">ATP-binding</keyword>
<feature type="domain" description="Helicase C-terminal" evidence="6">
    <location>
        <begin position="219"/>
        <end position="375"/>
    </location>
</feature>
<dbReference type="NCBIfam" id="TIGR00614">
    <property type="entry name" value="recQ_fam"/>
    <property type="match status" value="1"/>
</dbReference>
<evidence type="ECO:0000313" key="7">
    <source>
        <dbReference type="EMBL" id="KRO18284.1"/>
    </source>
</evidence>
<comment type="caution">
    <text evidence="7">The sequence shown here is derived from an EMBL/GenBank/DDBJ whole genome shotgun (WGS) entry which is preliminary data.</text>
</comment>
<dbReference type="OrthoDB" id="9763310at2"/>
<dbReference type="GO" id="GO:0006281">
    <property type="term" value="P:DNA repair"/>
    <property type="evidence" value="ECO:0007669"/>
    <property type="project" value="TreeGrafter"/>
</dbReference>
<proteinExistence type="predicted"/>
<dbReference type="GO" id="GO:0016787">
    <property type="term" value="F:hydrolase activity"/>
    <property type="evidence" value="ECO:0007669"/>
    <property type="project" value="UniProtKB-KW"/>
</dbReference>
<dbReference type="GO" id="GO:0006310">
    <property type="term" value="P:DNA recombination"/>
    <property type="evidence" value="ECO:0007669"/>
    <property type="project" value="InterPro"/>
</dbReference>
<dbReference type="PATRIC" id="fig|1293598.4.peg.1480"/>
<dbReference type="GO" id="GO:0009378">
    <property type="term" value="F:four-way junction helicase activity"/>
    <property type="evidence" value="ECO:0007669"/>
    <property type="project" value="TreeGrafter"/>
</dbReference>
<dbReference type="SMART" id="SM00490">
    <property type="entry name" value="HELICc"/>
    <property type="match status" value="1"/>
</dbReference>